<accession>A0A4Q9KKF3</accession>
<name>A0A4Q9KKF3_PROTD</name>
<dbReference type="Pfam" id="PF08282">
    <property type="entry name" value="Hydrolase_3"/>
    <property type="match status" value="1"/>
</dbReference>
<reference evidence="1 2" key="1">
    <citation type="submission" date="2019-01" db="EMBL/GenBank/DDBJ databases">
        <title>Lactibacter flavus gen. nov., sp. nov., a novel bacterium of the family Propionibacteriaceae isolated from raw milk and dairy products.</title>
        <authorList>
            <person name="Huptas C."/>
            <person name="Wenning M."/>
            <person name="Breitenwieser F."/>
            <person name="Doll E."/>
            <person name="Von Neubeck M."/>
            <person name="Busse H.-J."/>
            <person name="Scherer S."/>
        </authorList>
    </citation>
    <scope>NUCLEOTIDE SEQUENCE [LARGE SCALE GENOMIC DNA]</scope>
    <source>
        <strain evidence="1 2">DSM 22130</strain>
    </source>
</reference>
<dbReference type="RefSeq" id="WP_131171997.1">
    <property type="nucleotide sequence ID" value="NZ_FXTL01000007.1"/>
</dbReference>
<dbReference type="GO" id="GO:0016791">
    <property type="term" value="F:phosphatase activity"/>
    <property type="evidence" value="ECO:0007669"/>
    <property type="project" value="TreeGrafter"/>
</dbReference>
<gene>
    <name evidence="1" type="ORF">ET996_07785</name>
</gene>
<comment type="caution">
    <text evidence="1">The sequence shown here is derived from an EMBL/GenBank/DDBJ whole genome shotgun (WGS) entry which is preliminary data.</text>
</comment>
<sequence>MRTFGAALIDVDGTLRDESGFKPGALALLDALAAARVPVALCSGRTVGSLRRTASDLPMVTHVAGGSGSAAQRRTPHGWVDIGERHLSDAVVASVLARGRAAGMEVWLYTASDWFVEDDATPMVRQDSSMTLVHPTVLPLDQVAGVIKMLIFETSPAQRAVIEGLRSDPSLTVVSSYPGYYDVVHAESAATKGGDFVLGDLGVDWADAIAIGDGENDLGMLSRAGVALCMPPLTPYALTHAALGQARFACPDLDAALGHLRALGLPA</sequence>
<dbReference type="SUPFAM" id="SSF56784">
    <property type="entry name" value="HAD-like"/>
    <property type="match status" value="1"/>
</dbReference>
<dbReference type="Gene3D" id="3.30.1240.10">
    <property type="match status" value="1"/>
</dbReference>
<dbReference type="Gene3D" id="3.40.50.1000">
    <property type="entry name" value="HAD superfamily/HAD-like"/>
    <property type="match status" value="1"/>
</dbReference>
<dbReference type="PANTHER" id="PTHR10000:SF8">
    <property type="entry name" value="HAD SUPERFAMILY HYDROLASE-LIKE, TYPE 3"/>
    <property type="match status" value="1"/>
</dbReference>
<proteinExistence type="predicted"/>
<evidence type="ECO:0000313" key="2">
    <source>
        <dbReference type="Proteomes" id="UP000291933"/>
    </source>
</evidence>
<dbReference type="AlphaFoldDB" id="A0A4Q9KKF3"/>
<dbReference type="OrthoDB" id="3180855at2"/>
<dbReference type="GO" id="GO:0005829">
    <property type="term" value="C:cytosol"/>
    <property type="evidence" value="ECO:0007669"/>
    <property type="project" value="TreeGrafter"/>
</dbReference>
<keyword evidence="2" id="KW-1185">Reference proteome</keyword>
<dbReference type="Proteomes" id="UP000291933">
    <property type="component" value="Unassembled WGS sequence"/>
</dbReference>
<dbReference type="InterPro" id="IPR036412">
    <property type="entry name" value="HAD-like_sf"/>
</dbReference>
<dbReference type="GO" id="GO:0000287">
    <property type="term" value="F:magnesium ion binding"/>
    <property type="evidence" value="ECO:0007669"/>
    <property type="project" value="TreeGrafter"/>
</dbReference>
<dbReference type="EMBL" id="SDMR01000008">
    <property type="protein sequence ID" value="TBT94908.1"/>
    <property type="molecule type" value="Genomic_DNA"/>
</dbReference>
<evidence type="ECO:0000313" key="1">
    <source>
        <dbReference type="EMBL" id="TBT94908.1"/>
    </source>
</evidence>
<organism evidence="1 2">
    <name type="scientific">Propioniciclava tarda</name>
    <dbReference type="NCBI Taxonomy" id="433330"/>
    <lineage>
        <taxon>Bacteria</taxon>
        <taxon>Bacillati</taxon>
        <taxon>Actinomycetota</taxon>
        <taxon>Actinomycetes</taxon>
        <taxon>Propionibacteriales</taxon>
        <taxon>Propionibacteriaceae</taxon>
        <taxon>Propioniciclava</taxon>
    </lineage>
</organism>
<protein>
    <submittedName>
        <fullName evidence="1">HAD family phosphatase</fullName>
    </submittedName>
</protein>
<dbReference type="InterPro" id="IPR023214">
    <property type="entry name" value="HAD_sf"/>
</dbReference>
<dbReference type="PANTHER" id="PTHR10000">
    <property type="entry name" value="PHOSPHOSERINE PHOSPHATASE"/>
    <property type="match status" value="1"/>
</dbReference>